<keyword evidence="2" id="KW-1185">Reference proteome</keyword>
<dbReference type="Proteomes" id="UP000689195">
    <property type="component" value="Unassembled WGS sequence"/>
</dbReference>
<reference evidence="1" key="1">
    <citation type="submission" date="2021-01" db="EMBL/GenBank/DDBJ databases">
        <authorList>
            <consortium name="Genoscope - CEA"/>
            <person name="William W."/>
        </authorList>
    </citation>
    <scope>NUCLEOTIDE SEQUENCE</scope>
</reference>
<organism evidence="1 2">
    <name type="scientific">Paramecium pentaurelia</name>
    <dbReference type="NCBI Taxonomy" id="43138"/>
    <lineage>
        <taxon>Eukaryota</taxon>
        <taxon>Sar</taxon>
        <taxon>Alveolata</taxon>
        <taxon>Ciliophora</taxon>
        <taxon>Intramacronucleata</taxon>
        <taxon>Oligohymenophorea</taxon>
        <taxon>Peniculida</taxon>
        <taxon>Parameciidae</taxon>
        <taxon>Paramecium</taxon>
    </lineage>
</organism>
<protein>
    <submittedName>
        <fullName evidence="1">Uncharacterized protein</fullName>
    </submittedName>
</protein>
<evidence type="ECO:0000313" key="1">
    <source>
        <dbReference type="EMBL" id="CAD8166725.1"/>
    </source>
</evidence>
<name>A0A8S1UPX5_9CILI</name>
<comment type="caution">
    <text evidence="1">The sequence shown here is derived from an EMBL/GenBank/DDBJ whole genome shotgun (WGS) entry which is preliminary data.</text>
</comment>
<dbReference type="AlphaFoldDB" id="A0A8S1UPX5"/>
<gene>
    <name evidence="1" type="ORF">PPENT_87.1.T0460036</name>
</gene>
<dbReference type="EMBL" id="CAJJDO010000046">
    <property type="protein sequence ID" value="CAD8166725.1"/>
    <property type="molecule type" value="Genomic_DNA"/>
</dbReference>
<evidence type="ECO:0000313" key="2">
    <source>
        <dbReference type="Proteomes" id="UP000689195"/>
    </source>
</evidence>
<proteinExistence type="predicted"/>
<sequence>MFIYNKYKSFWSVYYSLQENFTIFKTLKSQIEKYSYFQIFTFIGDNKRICIYSINSNPTQTSKFIEYEKLIELQNSRKSGKGSTLDIYKKSKELYQQFTINTRPGKSFEIIQKNGNFENIFC</sequence>
<accession>A0A8S1UPX5</accession>